<protein>
    <submittedName>
        <fullName evidence="1">Uncharacterized protein</fullName>
    </submittedName>
</protein>
<reference evidence="1" key="1">
    <citation type="journal article" date="2015" name="Nature">
        <title>Complex archaea that bridge the gap between prokaryotes and eukaryotes.</title>
        <authorList>
            <person name="Spang A."/>
            <person name="Saw J.H."/>
            <person name="Jorgensen S.L."/>
            <person name="Zaremba-Niedzwiedzka K."/>
            <person name="Martijn J."/>
            <person name="Lind A.E."/>
            <person name="van Eijk R."/>
            <person name="Schleper C."/>
            <person name="Guy L."/>
            <person name="Ettema T.J."/>
        </authorList>
    </citation>
    <scope>NUCLEOTIDE SEQUENCE</scope>
</reference>
<name>A0A0F9NUV5_9ZZZZ</name>
<proteinExistence type="predicted"/>
<dbReference type="EMBL" id="LAZR01003131">
    <property type="protein sequence ID" value="KKN21629.1"/>
    <property type="molecule type" value="Genomic_DNA"/>
</dbReference>
<evidence type="ECO:0000313" key="1">
    <source>
        <dbReference type="EMBL" id="KKN21629.1"/>
    </source>
</evidence>
<organism evidence="1">
    <name type="scientific">marine sediment metagenome</name>
    <dbReference type="NCBI Taxonomy" id="412755"/>
    <lineage>
        <taxon>unclassified sequences</taxon>
        <taxon>metagenomes</taxon>
        <taxon>ecological metagenomes</taxon>
    </lineage>
</organism>
<sequence length="61" mass="7422">MLETTIPKSIRQIIDEYISTNFRPYTYKRLADYMNLEMLIQLSKELIENQIIFKLKEINPR</sequence>
<gene>
    <name evidence="1" type="ORF">LCGC14_0923410</name>
</gene>
<accession>A0A0F9NUV5</accession>
<comment type="caution">
    <text evidence="1">The sequence shown here is derived from an EMBL/GenBank/DDBJ whole genome shotgun (WGS) entry which is preliminary data.</text>
</comment>
<dbReference type="AlphaFoldDB" id="A0A0F9NUV5"/>